<keyword evidence="10" id="KW-1185">Reference proteome</keyword>
<feature type="transmembrane region" description="Helical" evidence="7">
    <location>
        <begin position="111"/>
        <end position="131"/>
    </location>
</feature>
<dbReference type="GO" id="GO:0005886">
    <property type="term" value="C:plasma membrane"/>
    <property type="evidence" value="ECO:0007669"/>
    <property type="project" value="UniProtKB-SubCell"/>
</dbReference>
<feature type="transmembrane region" description="Helical" evidence="7">
    <location>
        <begin position="216"/>
        <end position="237"/>
    </location>
</feature>
<gene>
    <name evidence="9" type="ORF">HZI73_07605</name>
</gene>
<keyword evidence="2 7" id="KW-0813">Transport</keyword>
<evidence type="ECO:0000256" key="4">
    <source>
        <dbReference type="ARBA" id="ARBA00022692"/>
    </source>
</evidence>
<feature type="domain" description="ABC transmembrane type-1" evidence="8">
    <location>
        <begin position="74"/>
        <end position="285"/>
    </location>
</feature>
<dbReference type="InterPro" id="IPR051393">
    <property type="entry name" value="ABC_transporter_permease"/>
</dbReference>
<evidence type="ECO:0000256" key="5">
    <source>
        <dbReference type="ARBA" id="ARBA00022989"/>
    </source>
</evidence>
<dbReference type="PROSITE" id="PS50928">
    <property type="entry name" value="ABC_TM1"/>
    <property type="match status" value="1"/>
</dbReference>
<comment type="subcellular location">
    <subcellularLocation>
        <location evidence="1 7">Cell membrane</location>
        <topology evidence="1 7">Multi-pass membrane protein</topology>
    </subcellularLocation>
</comment>
<evidence type="ECO:0000256" key="1">
    <source>
        <dbReference type="ARBA" id="ARBA00004651"/>
    </source>
</evidence>
<dbReference type="PANTHER" id="PTHR30193:SF1">
    <property type="entry name" value="ABC TRANSPORTER PERMEASE PROTEIN YESP-RELATED"/>
    <property type="match status" value="1"/>
</dbReference>
<evidence type="ECO:0000313" key="9">
    <source>
        <dbReference type="EMBL" id="QUI25627.1"/>
    </source>
</evidence>
<keyword evidence="5 7" id="KW-1133">Transmembrane helix</keyword>
<feature type="transmembrane region" description="Helical" evidence="7">
    <location>
        <begin position="160"/>
        <end position="181"/>
    </location>
</feature>
<dbReference type="SUPFAM" id="SSF161098">
    <property type="entry name" value="MetI-like"/>
    <property type="match status" value="1"/>
</dbReference>
<feature type="transmembrane region" description="Helical" evidence="7">
    <location>
        <begin position="16"/>
        <end position="40"/>
    </location>
</feature>
<dbReference type="CDD" id="cd06261">
    <property type="entry name" value="TM_PBP2"/>
    <property type="match status" value="1"/>
</dbReference>
<dbReference type="InterPro" id="IPR000515">
    <property type="entry name" value="MetI-like"/>
</dbReference>
<dbReference type="AlphaFoldDB" id="A0A8J8MQ93"/>
<proteinExistence type="inferred from homology"/>
<dbReference type="EMBL" id="CP058649">
    <property type="protein sequence ID" value="QUI25627.1"/>
    <property type="molecule type" value="Genomic_DNA"/>
</dbReference>
<dbReference type="KEGG" id="vpy:HZI73_07605"/>
<evidence type="ECO:0000256" key="3">
    <source>
        <dbReference type="ARBA" id="ARBA00022475"/>
    </source>
</evidence>
<sequence>MLLRRFGVIAKETKDFYAFIAPWLFGFIIFTLGTMSYSLYISFFEWDLIGEKVFIGLDNYQQAFFNDKIFYGSLGVTFYYAIISIPLQLVLGFLVAMLMNQKVKGIAIFRTIYYLPTLVAGVAVSVLWMWIFNGNFGLINRFLLLFGISGPDWLNNEQTVMPALVIMSLWGIGGSMIIYLAGLQDIPRSLYEAAEIDGATTFHKFKNITIPMMTPILFFNLIMGIIGSLQTFTQAYVMTEGGPNGASMFFVLHIYKNAFEYFNMGYAAALSWILFFIILAITLLVLKSSSLWVFYESELMKDKKRKKVKKDA</sequence>
<evidence type="ECO:0000256" key="2">
    <source>
        <dbReference type="ARBA" id="ARBA00022448"/>
    </source>
</evidence>
<dbReference type="Gene3D" id="1.10.3720.10">
    <property type="entry name" value="MetI-like"/>
    <property type="match status" value="1"/>
</dbReference>
<evidence type="ECO:0000259" key="8">
    <source>
        <dbReference type="PROSITE" id="PS50928"/>
    </source>
</evidence>
<name>A0A8J8MQ93_9FIRM</name>
<comment type="similarity">
    <text evidence="7">Belongs to the binding-protein-dependent transport system permease family.</text>
</comment>
<evidence type="ECO:0000256" key="6">
    <source>
        <dbReference type="ARBA" id="ARBA00023136"/>
    </source>
</evidence>
<dbReference type="PANTHER" id="PTHR30193">
    <property type="entry name" value="ABC TRANSPORTER PERMEASE PROTEIN"/>
    <property type="match status" value="1"/>
</dbReference>
<reference evidence="9" key="1">
    <citation type="submission" date="2020-07" db="EMBL/GenBank/DDBJ databases">
        <title>Vallitalea pronyensis genome.</title>
        <authorList>
            <person name="Postec A."/>
        </authorList>
    </citation>
    <scope>NUCLEOTIDE SEQUENCE</scope>
    <source>
        <strain evidence="9">FatNI3</strain>
    </source>
</reference>
<keyword evidence="6 7" id="KW-0472">Membrane</keyword>
<dbReference type="InterPro" id="IPR035906">
    <property type="entry name" value="MetI-like_sf"/>
</dbReference>
<dbReference type="Pfam" id="PF00528">
    <property type="entry name" value="BPD_transp_1"/>
    <property type="match status" value="1"/>
</dbReference>
<dbReference type="GO" id="GO:0055085">
    <property type="term" value="P:transmembrane transport"/>
    <property type="evidence" value="ECO:0007669"/>
    <property type="project" value="InterPro"/>
</dbReference>
<feature type="transmembrane region" description="Helical" evidence="7">
    <location>
        <begin position="78"/>
        <end position="99"/>
    </location>
</feature>
<dbReference type="Proteomes" id="UP000683246">
    <property type="component" value="Chromosome"/>
</dbReference>
<organism evidence="9 10">
    <name type="scientific">Vallitalea pronyensis</name>
    <dbReference type="NCBI Taxonomy" id="1348613"/>
    <lineage>
        <taxon>Bacteria</taxon>
        <taxon>Bacillati</taxon>
        <taxon>Bacillota</taxon>
        <taxon>Clostridia</taxon>
        <taxon>Lachnospirales</taxon>
        <taxon>Vallitaleaceae</taxon>
        <taxon>Vallitalea</taxon>
    </lineage>
</organism>
<keyword evidence="3" id="KW-1003">Cell membrane</keyword>
<accession>A0A8J8MQ93</accession>
<evidence type="ECO:0000256" key="7">
    <source>
        <dbReference type="RuleBase" id="RU363032"/>
    </source>
</evidence>
<protein>
    <submittedName>
        <fullName evidence="9">Sugar ABC transporter permease</fullName>
    </submittedName>
</protein>
<feature type="transmembrane region" description="Helical" evidence="7">
    <location>
        <begin position="269"/>
        <end position="295"/>
    </location>
</feature>
<evidence type="ECO:0000313" key="10">
    <source>
        <dbReference type="Proteomes" id="UP000683246"/>
    </source>
</evidence>
<keyword evidence="4 7" id="KW-0812">Transmembrane</keyword>